<organism evidence="7 8">
    <name type="scientific">Ensete ventricosum</name>
    <name type="common">Abyssinian banana</name>
    <name type="synonym">Musa ensete</name>
    <dbReference type="NCBI Taxonomy" id="4639"/>
    <lineage>
        <taxon>Eukaryota</taxon>
        <taxon>Viridiplantae</taxon>
        <taxon>Streptophyta</taxon>
        <taxon>Embryophyta</taxon>
        <taxon>Tracheophyta</taxon>
        <taxon>Spermatophyta</taxon>
        <taxon>Magnoliopsida</taxon>
        <taxon>Liliopsida</taxon>
        <taxon>Zingiberales</taxon>
        <taxon>Musaceae</taxon>
        <taxon>Ensete</taxon>
    </lineage>
</organism>
<comment type="similarity">
    <text evidence="1">Belongs to the eukaryotic initiation factor 4G family.</text>
</comment>
<evidence type="ECO:0000256" key="4">
    <source>
        <dbReference type="ARBA" id="ARBA00022917"/>
    </source>
</evidence>
<dbReference type="SMART" id="SM00544">
    <property type="entry name" value="MA3"/>
    <property type="match status" value="1"/>
</dbReference>
<protein>
    <recommendedName>
        <fullName evidence="6">MI domain-containing protein</fullName>
    </recommendedName>
</protein>
<dbReference type="Pfam" id="PF02847">
    <property type="entry name" value="MA3"/>
    <property type="match status" value="1"/>
</dbReference>
<dbReference type="PANTHER" id="PTHR23253:SF53">
    <property type="entry name" value="EUKARYOTIC TRANSLATION INITIATION FACTOR ISOFORM 4G-1"/>
    <property type="match status" value="1"/>
</dbReference>
<proteinExistence type="inferred from homology"/>
<gene>
    <name evidence="7" type="ORF">B296_00015950</name>
</gene>
<dbReference type="EMBL" id="AMZH03000742">
    <property type="protein sequence ID" value="RRT82207.1"/>
    <property type="molecule type" value="Genomic_DNA"/>
</dbReference>
<evidence type="ECO:0000313" key="7">
    <source>
        <dbReference type="EMBL" id="RRT82207.1"/>
    </source>
</evidence>
<evidence type="ECO:0000313" key="8">
    <source>
        <dbReference type="Proteomes" id="UP000287651"/>
    </source>
</evidence>
<accession>A0A427B1E0</accession>
<dbReference type="AlphaFoldDB" id="A0A427B1E0"/>
<comment type="caution">
    <text evidence="7">The sequence shown here is derived from an EMBL/GenBank/DDBJ whole genome shotgun (WGS) entry which is preliminary data.</text>
</comment>
<evidence type="ECO:0000256" key="5">
    <source>
        <dbReference type="SAM" id="MobiDB-lite"/>
    </source>
</evidence>
<feature type="compositionally biased region" description="Basic and acidic residues" evidence="5">
    <location>
        <begin position="165"/>
        <end position="179"/>
    </location>
</feature>
<keyword evidence="3" id="KW-0810">Translation regulation</keyword>
<dbReference type="InterPro" id="IPR016024">
    <property type="entry name" value="ARM-type_fold"/>
</dbReference>
<dbReference type="GO" id="GO:0003743">
    <property type="term" value="F:translation initiation factor activity"/>
    <property type="evidence" value="ECO:0007669"/>
    <property type="project" value="UniProtKB-KW"/>
</dbReference>
<dbReference type="PROSITE" id="PS51366">
    <property type="entry name" value="MI"/>
    <property type="match status" value="1"/>
</dbReference>
<evidence type="ECO:0000256" key="3">
    <source>
        <dbReference type="ARBA" id="ARBA00022845"/>
    </source>
</evidence>
<dbReference type="PANTHER" id="PTHR23253">
    <property type="entry name" value="EUKARYOTIC TRANSLATION INITIATION FACTOR 4 GAMMA"/>
    <property type="match status" value="1"/>
</dbReference>
<feature type="domain" description="MI" evidence="6">
    <location>
        <begin position="263"/>
        <end position="385"/>
    </location>
</feature>
<dbReference type="GO" id="GO:0006417">
    <property type="term" value="P:regulation of translation"/>
    <property type="evidence" value="ECO:0007669"/>
    <property type="project" value="UniProtKB-KW"/>
</dbReference>
<evidence type="ECO:0000256" key="1">
    <source>
        <dbReference type="ARBA" id="ARBA00005775"/>
    </source>
</evidence>
<feature type="compositionally biased region" description="Polar residues" evidence="5">
    <location>
        <begin position="120"/>
        <end position="130"/>
    </location>
</feature>
<name>A0A427B1E0_ENSVE</name>
<dbReference type="InterPro" id="IPR003891">
    <property type="entry name" value="Initiation_fac_eIF4g_MI"/>
</dbReference>
<dbReference type="SUPFAM" id="SSF48371">
    <property type="entry name" value="ARM repeat"/>
    <property type="match status" value="2"/>
</dbReference>
<dbReference type="Pfam" id="PF02854">
    <property type="entry name" value="MIF4G"/>
    <property type="match status" value="1"/>
</dbReference>
<feature type="region of interest" description="Disordered" evidence="5">
    <location>
        <begin position="210"/>
        <end position="245"/>
    </location>
</feature>
<evidence type="ECO:0000256" key="2">
    <source>
        <dbReference type="ARBA" id="ARBA00022540"/>
    </source>
</evidence>
<dbReference type="GO" id="GO:0016281">
    <property type="term" value="C:eukaryotic translation initiation factor 4F complex"/>
    <property type="evidence" value="ECO:0007669"/>
    <property type="project" value="TreeGrafter"/>
</dbReference>
<reference evidence="7 8" key="1">
    <citation type="journal article" date="2014" name="Agronomy (Basel)">
        <title>A Draft Genome Sequence for Ensete ventricosum, the Drought-Tolerant Tree Against Hunger.</title>
        <authorList>
            <person name="Harrison J."/>
            <person name="Moore K.A."/>
            <person name="Paszkiewicz K."/>
            <person name="Jones T."/>
            <person name="Grant M."/>
            <person name="Ambacheew D."/>
            <person name="Muzemil S."/>
            <person name="Studholme D.J."/>
        </authorList>
    </citation>
    <scope>NUCLEOTIDE SEQUENCE [LARGE SCALE GENOMIC DNA]</scope>
</reference>
<sequence length="429" mass="47084">MYAQLCSDLNEKLPSFPSEEDNGREITFKRILLNNCQEAFEGADQLRADIRKMTDEDQEMERRDKERMVKLRTLGNIRLIGELLKQRMVPEKIVHHIVQAKTITEIHSEAEKNLGLRPGSTASLRNSRNTGGFPVNRPGTGGTMPGMPGVRKMPGMPNLDGDSWEVPRSKSMARGEARSAQKPMASKPSPINPKLLPQVSGGLIAGMTSALLQGNGPQPRSSSLVTGTKDSSSQNLPSRPGDRALSPLIADMPVATPKFNPNELHKKTVALLEEYFHIRLVDEALQCIEELNSPEYYPEVVKEAINLALEKGPACVEPVMRLLEYLVVKKIFTSRDVATGCLLYAAILDDIGIDLPRAPTYFGEITGKLVLAGGIDLKVVEQILKKVEDPLFRSMILDAVTKAIRTSPNGQSILSEQAAIISACEKLLS</sequence>
<dbReference type="GO" id="GO:0003729">
    <property type="term" value="F:mRNA binding"/>
    <property type="evidence" value="ECO:0007669"/>
    <property type="project" value="TreeGrafter"/>
</dbReference>
<dbReference type="Proteomes" id="UP000287651">
    <property type="component" value="Unassembled WGS sequence"/>
</dbReference>
<feature type="compositionally biased region" description="Polar residues" evidence="5">
    <location>
        <begin position="210"/>
        <end position="237"/>
    </location>
</feature>
<dbReference type="Gene3D" id="1.25.40.180">
    <property type="match status" value="2"/>
</dbReference>
<keyword evidence="4" id="KW-0648">Protein biosynthesis</keyword>
<feature type="region of interest" description="Disordered" evidence="5">
    <location>
        <begin position="160"/>
        <end position="193"/>
    </location>
</feature>
<feature type="region of interest" description="Disordered" evidence="5">
    <location>
        <begin position="115"/>
        <end position="144"/>
    </location>
</feature>
<dbReference type="InterPro" id="IPR003890">
    <property type="entry name" value="MIF4G-like_typ-3"/>
</dbReference>
<evidence type="ECO:0000259" key="6">
    <source>
        <dbReference type="PROSITE" id="PS51366"/>
    </source>
</evidence>
<keyword evidence="2" id="KW-0396">Initiation factor</keyword>